<dbReference type="InterPro" id="IPR003439">
    <property type="entry name" value="ABC_transporter-like_ATP-bd"/>
</dbReference>
<dbReference type="RefSeq" id="WP_080462633.1">
    <property type="nucleotide sequence ID" value="NZ_BMNJ01000003.1"/>
</dbReference>
<dbReference type="SMART" id="SM00382">
    <property type="entry name" value="AAA"/>
    <property type="match status" value="2"/>
</dbReference>
<dbReference type="Gene3D" id="1.20.1580.10">
    <property type="entry name" value="ABC transporter ATPase like domain"/>
    <property type="match status" value="2"/>
</dbReference>
<reference evidence="16" key="2">
    <citation type="submission" date="2020-09" db="EMBL/GenBank/DDBJ databases">
        <authorList>
            <person name="Sun Q."/>
            <person name="Zhou Y."/>
        </authorList>
    </citation>
    <scope>NUCLEOTIDE SEQUENCE</scope>
    <source>
        <strain evidence="16">CGMCC 4.7372</strain>
    </source>
</reference>
<evidence type="ECO:0000256" key="9">
    <source>
        <dbReference type="ARBA" id="ARBA00023125"/>
    </source>
</evidence>
<keyword evidence="5" id="KW-0227">DNA damage</keyword>
<dbReference type="GO" id="GO:0016887">
    <property type="term" value="F:ATP hydrolysis activity"/>
    <property type="evidence" value="ECO:0007669"/>
    <property type="project" value="InterPro"/>
</dbReference>
<dbReference type="GO" id="GO:0006281">
    <property type="term" value="P:DNA repair"/>
    <property type="evidence" value="ECO:0007669"/>
    <property type="project" value="UniProtKB-KW"/>
</dbReference>
<evidence type="ECO:0000256" key="10">
    <source>
        <dbReference type="ARBA" id="ARBA00023204"/>
    </source>
</evidence>
<evidence type="ECO:0000256" key="1">
    <source>
        <dbReference type="ARBA" id="ARBA00004496"/>
    </source>
</evidence>
<dbReference type="PROSITE" id="PS50893">
    <property type="entry name" value="ABC_TRANSPORTER_2"/>
    <property type="match status" value="1"/>
</dbReference>
<evidence type="ECO:0000256" key="2">
    <source>
        <dbReference type="ARBA" id="ARBA00022490"/>
    </source>
</evidence>
<gene>
    <name evidence="16" type="ORF">GCM10011612_11270</name>
</gene>
<dbReference type="GO" id="GO:0005524">
    <property type="term" value="F:ATP binding"/>
    <property type="evidence" value="ECO:0007669"/>
    <property type="project" value="UniProtKB-KW"/>
</dbReference>
<evidence type="ECO:0000313" key="16">
    <source>
        <dbReference type="EMBL" id="GGO97816.1"/>
    </source>
</evidence>
<dbReference type="Proteomes" id="UP000614239">
    <property type="component" value="Unassembled WGS sequence"/>
</dbReference>
<evidence type="ECO:0000256" key="5">
    <source>
        <dbReference type="ARBA" id="ARBA00022763"/>
    </source>
</evidence>
<dbReference type="GO" id="GO:0004518">
    <property type="term" value="F:nuclease activity"/>
    <property type="evidence" value="ECO:0007669"/>
    <property type="project" value="UniProtKB-KW"/>
</dbReference>
<comment type="similarity">
    <text evidence="11">Belongs to the ABC transporter superfamily. UvrA family.</text>
</comment>
<keyword evidence="6" id="KW-0228">DNA excision</keyword>
<keyword evidence="7 16" id="KW-0067">ATP-binding</keyword>
<dbReference type="OrthoDB" id="9809851at2"/>
<reference evidence="16" key="1">
    <citation type="journal article" date="2014" name="Int. J. Syst. Evol. Microbiol.">
        <title>Complete genome sequence of Corynebacterium casei LMG S-19264T (=DSM 44701T), isolated from a smear-ripened cheese.</title>
        <authorList>
            <consortium name="US DOE Joint Genome Institute (JGI-PGF)"/>
            <person name="Walter F."/>
            <person name="Albersmeier A."/>
            <person name="Kalinowski J."/>
            <person name="Ruckert C."/>
        </authorList>
    </citation>
    <scope>NUCLEOTIDE SEQUENCE</scope>
    <source>
        <strain evidence="16">CGMCC 4.7372</strain>
    </source>
</reference>
<evidence type="ECO:0000256" key="3">
    <source>
        <dbReference type="ARBA" id="ARBA00022737"/>
    </source>
</evidence>
<keyword evidence="17" id="KW-1185">Reference proteome</keyword>
<comment type="caution">
    <text evidence="16">The sequence shown here is derived from an EMBL/GenBank/DDBJ whole genome shotgun (WGS) entry which is preliminary data.</text>
</comment>
<dbReference type="EMBL" id="BMNJ01000003">
    <property type="protein sequence ID" value="GGO97816.1"/>
    <property type="molecule type" value="Genomic_DNA"/>
</dbReference>
<dbReference type="AlphaFoldDB" id="A0A8H9LG15"/>
<evidence type="ECO:0000256" key="12">
    <source>
        <dbReference type="ARBA" id="ARBA00039316"/>
    </source>
</evidence>
<dbReference type="GO" id="GO:0003677">
    <property type="term" value="F:DNA binding"/>
    <property type="evidence" value="ECO:0007669"/>
    <property type="project" value="UniProtKB-KW"/>
</dbReference>
<keyword evidence="9" id="KW-0238">DNA-binding</keyword>
<dbReference type="InterPro" id="IPR027417">
    <property type="entry name" value="P-loop_NTPase"/>
</dbReference>
<evidence type="ECO:0000256" key="4">
    <source>
        <dbReference type="ARBA" id="ARBA00022741"/>
    </source>
</evidence>
<keyword evidence="8" id="KW-0267">Excision nuclease</keyword>
<name>A0A8H9LG15_9ACTO</name>
<evidence type="ECO:0000256" key="14">
    <source>
        <dbReference type="SAM" id="MobiDB-lite"/>
    </source>
</evidence>
<dbReference type="SUPFAM" id="SSF52540">
    <property type="entry name" value="P-loop containing nucleoside triphosphate hydrolases"/>
    <property type="match status" value="2"/>
</dbReference>
<evidence type="ECO:0000256" key="7">
    <source>
        <dbReference type="ARBA" id="ARBA00022840"/>
    </source>
</evidence>
<keyword evidence="10" id="KW-0234">DNA repair</keyword>
<dbReference type="Gene3D" id="3.40.50.300">
    <property type="entry name" value="P-loop containing nucleotide triphosphate hydrolases"/>
    <property type="match status" value="2"/>
</dbReference>
<dbReference type="GO" id="GO:0005737">
    <property type="term" value="C:cytoplasm"/>
    <property type="evidence" value="ECO:0007669"/>
    <property type="project" value="UniProtKB-SubCell"/>
</dbReference>
<evidence type="ECO:0000256" key="6">
    <source>
        <dbReference type="ARBA" id="ARBA00022769"/>
    </source>
</evidence>
<feature type="domain" description="ABC transporter" evidence="15">
    <location>
        <begin position="509"/>
        <end position="811"/>
    </location>
</feature>
<accession>A0A8H9LG15</accession>
<organism evidence="16 17">
    <name type="scientific">Actinomyces gaoshouyii</name>
    <dbReference type="NCBI Taxonomy" id="1960083"/>
    <lineage>
        <taxon>Bacteria</taxon>
        <taxon>Bacillati</taxon>
        <taxon>Actinomycetota</taxon>
        <taxon>Actinomycetes</taxon>
        <taxon>Actinomycetales</taxon>
        <taxon>Actinomycetaceae</taxon>
        <taxon>Actinomyces</taxon>
    </lineage>
</organism>
<keyword evidence="3" id="KW-0677">Repeat</keyword>
<evidence type="ECO:0000256" key="8">
    <source>
        <dbReference type="ARBA" id="ARBA00022881"/>
    </source>
</evidence>
<dbReference type="Gene3D" id="1.10.8.280">
    <property type="entry name" value="ABC transporter ATPase domain-like"/>
    <property type="match status" value="1"/>
</dbReference>
<evidence type="ECO:0000313" key="17">
    <source>
        <dbReference type="Proteomes" id="UP000614239"/>
    </source>
</evidence>
<dbReference type="PANTHER" id="PTHR43152">
    <property type="entry name" value="UVRABC SYSTEM PROTEIN A"/>
    <property type="match status" value="1"/>
</dbReference>
<evidence type="ECO:0000256" key="11">
    <source>
        <dbReference type="ARBA" id="ARBA00038000"/>
    </source>
</evidence>
<dbReference type="PANTHER" id="PTHR43152:SF2">
    <property type="entry name" value="DRUG RESISTANCE ABC TRANSPORTER"/>
    <property type="match status" value="1"/>
</dbReference>
<evidence type="ECO:0000259" key="15">
    <source>
        <dbReference type="PROSITE" id="PS50893"/>
    </source>
</evidence>
<protein>
    <recommendedName>
        <fullName evidence="12">UvrABC system protein A</fullName>
    </recommendedName>
    <alternativeName>
        <fullName evidence="13">Excinuclease ABC subunit A</fullName>
    </alternativeName>
</protein>
<evidence type="ECO:0000256" key="13">
    <source>
        <dbReference type="ARBA" id="ARBA00042156"/>
    </source>
</evidence>
<comment type="subcellular location">
    <subcellularLocation>
        <location evidence="1">Cytoplasm</location>
    </subcellularLocation>
</comment>
<feature type="region of interest" description="Disordered" evidence="14">
    <location>
        <begin position="1"/>
        <end position="20"/>
    </location>
</feature>
<keyword evidence="4" id="KW-0547">Nucleotide-binding</keyword>
<sequence>MRSENQPDGHAAPVPAHESPDHHDAIVVIGARENNLDGISLTIPKRRLTVFTGVSGSGKSSLVLSTIAAESRRLINETYPAFIQGFMPSAARPDVDRLEGLTPAIIVDQERMGSNPRSTLGTASDVGAMLRVLYARLGAPHIGGPQAFAFNVPSVTGGGAVTTQRGGRKVVERKHFSVIGGMCPRCEGLGRISDIRLSELYDGTRSLNDGAITVPGYTAGGWSARAFAESGFYPADKPISTFTPKQLDDFLYKEPTRIEVGRVNITYEGLVPRIRKSMLSKEPEALQPHIRAFVERAVVFGICPDCDGTRLAEPARTCLIDGRSIADACAMQISDLADWVARLERAATGADDGGASNPAPLPRIDGLTGAAALLASLRESLDAFVGIGLGYLSLDRPASTLSGGEAQRTKLVRHLGSALTDVTYVFDEPSIGLHPHDIHRMNALLEDLRDKGNTVLVVEHEPETIAIADHVVDLGPGAGDAGGRVCFEGPVDGLRRSGTLTGRHLADRARLKDSPRRGAGTIEIRGARTNNLRGVDVDIPRGVLTVVTGVAGSGKSSLVHGHLSPMDGVVTLDQSPIRGSRRSNPATFTGLLDPIRKAFAKENKAAGAKPAHFSANSEGACPVCGGSGIIETQLGFMETVESRCEACAGRRFNEEVLAFTLGGLSIADVLDLSVGAAREFFGDGEAHLPAAQRILDRLADCGLDYVRLGQALSTLSGGERQRLKLAVHLGQEGDVIVLDEPTVGLHPADVEAMLGLLDRLVEAGRTVVVIEHHQAVMAHADWIIDMGPGAGHDGGRVVFEGPPADLVASRATLTGRHLADYCGDGR</sequence>
<dbReference type="InterPro" id="IPR003593">
    <property type="entry name" value="AAA+_ATPase"/>
</dbReference>
<keyword evidence="2" id="KW-0963">Cytoplasm</keyword>
<proteinExistence type="inferred from homology"/>
<dbReference type="Pfam" id="PF00005">
    <property type="entry name" value="ABC_tran"/>
    <property type="match status" value="1"/>
</dbReference>